<reference evidence="2 3" key="1">
    <citation type="submission" date="2020-08" db="EMBL/GenBank/DDBJ databases">
        <title>Sequencing the genomes of 1000 actinobacteria strains.</title>
        <authorList>
            <person name="Klenk H.-P."/>
        </authorList>
    </citation>
    <scope>NUCLEOTIDE SEQUENCE [LARGE SCALE GENOMIC DNA]</scope>
    <source>
        <strain evidence="2 3">DSM 45809</strain>
    </source>
</reference>
<dbReference type="Gene3D" id="3.30.750.24">
    <property type="entry name" value="STAS domain"/>
    <property type="match status" value="1"/>
</dbReference>
<evidence type="ECO:0000313" key="2">
    <source>
        <dbReference type="EMBL" id="MBB4742189.1"/>
    </source>
</evidence>
<accession>A0A7W7M9N8</accession>
<evidence type="ECO:0000313" key="3">
    <source>
        <dbReference type="Proteomes" id="UP000546162"/>
    </source>
</evidence>
<dbReference type="RefSeq" id="WP_185042594.1">
    <property type="nucleotide sequence ID" value="NZ_BAABFG010000005.1"/>
</dbReference>
<dbReference type="Proteomes" id="UP000546162">
    <property type="component" value="Unassembled WGS sequence"/>
</dbReference>
<dbReference type="EMBL" id="JACHNB010000001">
    <property type="protein sequence ID" value="MBB4742189.1"/>
    <property type="molecule type" value="Genomic_DNA"/>
</dbReference>
<protein>
    <submittedName>
        <fullName evidence="2">Anti-anti-sigma regulatory factor</fullName>
    </submittedName>
</protein>
<keyword evidence="3" id="KW-1185">Reference proteome</keyword>
<organism evidence="2 3">
    <name type="scientific">Actinoplanes octamycinicus</name>
    <dbReference type="NCBI Taxonomy" id="135948"/>
    <lineage>
        <taxon>Bacteria</taxon>
        <taxon>Bacillati</taxon>
        <taxon>Actinomycetota</taxon>
        <taxon>Actinomycetes</taxon>
        <taxon>Micromonosporales</taxon>
        <taxon>Micromonosporaceae</taxon>
        <taxon>Actinoplanes</taxon>
    </lineage>
</organism>
<gene>
    <name evidence="2" type="ORF">BJY16_005648</name>
</gene>
<feature type="region of interest" description="Disordered" evidence="1">
    <location>
        <begin position="1"/>
        <end position="21"/>
    </location>
</feature>
<sequence length="114" mass="12704">MIVVTSTNSRRSPRRRKVVRASKRFEKDPAASFERRLFRTCTAPSAHRVDVDLTGVTAPAADTMAMLLHARFVMRQRGGELRVIRCPDSLLPLVAACGLRDTVVTHQDEPDFAA</sequence>
<feature type="compositionally biased region" description="Basic residues" evidence="1">
    <location>
        <begin position="11"/>
        <end position="21"/>
    </location>
</feature>
<feature type="compositionally biased region" description="Low complexity" evidence="1">
    <location>
        <begin position="1"/>
        <end position="10"/>
    </location>
</feature>
<dbReference type="AlphaFoldDB" id="A0A7W7M9N8"/>
<comment type="caution">
    <text evidence="2">The sequence shown here is derived from an EMBL/GenBank/DDBJ whole genome shotgun (WGS) entry which is preliminary data.</text>
</comment>
<dbReference type="InterPro" id="IPR036513">
    <property type="entry name" value="STAS_dom_sf"/>
</dbReference>
<evidence type="ECO:0000256" key="1">
    <source>
        <dbReference type="SAM" id="MobiDB-lite"/>
    </source>
</evidence>
<dbReference type="SUPFAM" id="SSF52091">
    <property type="entry name" value="SpoIIaa-like"/>
    <property type="match status" value="1"/>
</dbReference>
<proteinExistence type="predicted"/>
<name>A0A7W7M9N8_9ACTN</name>